<dbReference type="Pfam" id="PF17676">
    <property type="entry name" value="Peptidase_S66C"/>
    <property type="match status" value="1"/>
</dbReference>
<keyword evidence="5" id="KW-0720">Serine protease</keyword>
<dbReference type="Proteomes" id="UP000229055">
    <property type="component" value="Chromosome"/>
</dbReference>
<dbReference type="GO" id="GO:0004180">
    <property type="term" value="F:carboxypeptidase activity"/>
    <property type="evidence" value="ECO:0007669"/>
    <property type="project" value="UniProtKB-KW"/>
</dbReference>
<dbReference type="SUPFAM" id="SSF141986">
    <property type="entry name" value="LD-carboxypeptidase A C-terminal domain-like"/>
    <property type="match status" value="1"/>
</dbReference>
<keyword evidence="2 12" id="KW-0121">Carboxypeptidase</keyword>
<dbReference type="Proteomes" id="UP000230008">
    <property type="component" value="Chromosome"/>
</dbReference>
<evidence type="ECO:0000256" key="5">
    <source>
        <dbReference type="ARBA" id="ARBA00022825"/>
    </source>
</evidence>
<protein>
    <submittedName>
        <fullName evidence="12">LD-carboxypeptidase</fullName>
    </submittedName>
</protein>
<reference evidence="13 14" key="1">
    <citation type="submission" date="2016-10" db="EMBL/GenBank/DDBJ databases">
        <authorList>
            <person name="Chevignon G."/>
        </authorList>
    </citation>
    <scope>NUCLEOTIDE SEQUENCE [LARGE SCALE GENOMIC DNA]</scope>
    <source>
        <strain evidence="14">A2C</strain>
        <strain evidence="13">ZA17</strain>
    </source>
</reference>
<dbReference type="EMBL" id="CP017606">
    <property type="protein sequence ID" value="ATW29312.1"/>
    <property type="molecule type" value="Genomic_DNA"/>
</dbReference>
<evidence type="ECO:0000313" key="10">
    <source>
        <dbReference type="EMBL" id="ASV33698.1"/>
    </source>
</evidence>
<evidence type="ECO:0000256" key="2">
    <source>
        <dbReference type="ARBA" id="ARBA00022645"/>
    </source>
</evidence>
<dbReference type="InterPro" id="IPR040921">
    <property type="entry name" value="Peptidase_S66C"/>
</dbReference>
<dbReference type="Gene3D" id="3.40.50.10740">
    <property type="entry name" value="Class I glutamine amidotransferase-like"/>
    <property type="match status" value="1"/>
</dbReference>
<dbReference type="Gene3D" id="3.50.30.60">
    <property type="entry name" value="LD-carboxypeptidase A C-terminal domain-like"/>
    <property type="match status" value="1"/>
</dbReference>
<feature type="signal peptide" evidence="7">
    <location>
        <begin position="1"/>
        <end position="20"/>
    </location>
</feature>
<dbReference type="InterPro" id="IPR027478">
    <property type="entry name" value="LdcA_N"/>
</dbReference>
<comment type="similarity">
    <text evidence="1">Belongs to the peptidase S66 family.</text>
</comment>
<evidence type="ECO:0000256" key="4">
    <source>
        <dbReference type="ARBA" id="ARBA00022801"/>
    </source>
</evidence>
<reference evidence="13 14" key="3">
    <citation type="submission" date="2017-11" db="EMBL/GenBank/DDBJ databases">
        <title>PacBio sequencing of new strain of the secondary endosymbiont Candidatus Hamiltonella defensa.</title>
        <authorList>
            <person name="Strand M.R."/>
            <person name="Oliver K."/>
        </authorList>
    </citation>
    <scope>NUCLEOTIDE SEQUENCE [LARGE SCALE GENOMIC DNA]</scope>
    <source>
        <strain evidence="14">A2C</strain>
        <strain evidence="13">ZA17</strain>
    </source>
</reference>
<dbReference type="AlphaFoldDB" id="A0A2D3T672"/>
<accession>A0A2D3T672</accession>
<evidence type="ECO:0000256" key="1">
    <source>
        <dbReference type="ARBA" id="ARBA00010233"/>
    </source>
</evidence>
<reference evidence="12" key="4">
    <citation type="journal article" date="2018" name="Genome Biol. Evol.">
        <title>Culture-Facilitated Comparative Genomics of the Facultative Symbiont Hamiltonella defensa.</title>
        <authorList>
            <person name="Chevignon G."/>
            <person name="Boyd B.M."/>
            <person name="Brandt J.W."/>
            <person name="Oliver K.M."/>
            <person name="Strand M.R."/>
        </authorList>
    </citation>
    <scope>NUCLEOTIDE SEQUENCE</scope>
    <source>
        <strain evidence="11">A2C</strain>
        <strain evidence="12">ZA17</strain>
    </source>
</reference>
<name>A0A2D3T672_9ENTR</name>
<keyword evidence="4" id="KW-0378">Hydrolase</keyword>
<dbReference type="Pfam" id="PF02016">
    <property type="entry name" value="Peptidase_S66"/>
    <property type="match status" value="1"/>
</dbReference>
<keyword evidence="7" id="KW-0732">Signal</keyword>
<feature type="chain" id="PRO_5014285391" evidence="7">
    <location>
        <begin position="21"/>
        <end position="341"/>
    </location>
</feature>
<sequence>MKRFCIFIFLLSFIFSFQLAAQEKSVIHLISSSTEYNEEMIPGIIKMFEEEGYVVDTRYLNQQTSDFGYVNTDKSRAKTLISALVDDNVKYLWFIRGGAGAINLLPYLEDAKDKIKKSSPKIIVGFSDVTAIHHFINKYIMWPSIHGVFASSNKNLYVTHDQEKSKMNMMGMNTDVKTIFSATKNGVEYNGIIPLNDLAMKNISGKLFGGNLTLIKSLFSTKYEKSNSHDIIIMEDTNGDYRQLDRSLHQLLYRNEFKPKGIIFGQFYSISANDEERLIFKTVIKNFAAQAPYPVYYYPFFGHGKTNHPFIFLNDVKINCEIKNEYCSLKQEKMVWGNTSK</sequence>
<dbReference type="EMBL" id="CP022932">
    <property type="protein sequence ID" value="ASV33698.1"/>
    <property type="molecule type" value="Genomic_DNA"/>
</dbReference>
<dbReference type="InterPro" id="IPR003507">
    <property type="entry name" value="S66_fam"/>
</dbReference>
<feature type="domain" description="LD-carboxypeptidase N-terminal" evidence="8">
    <location>
        <begin position="27"/>
        <end position="147"/>
    </location>
</feature>
<reference evidence="10" key="2">
    <citation type="submission" date="2017-08" db="EMBL/GenBank/DDBJ databases">
        <title>Genome sequence of Candidatus Hamiltonella defensa from Acyrthosiphon pisum strain MI47.</title>
        <authorList>
            <person name="Patel V.A."/>
            <person name="Chevignon G."/>
            <person name="Russell J.A."/>
            <person name="Oliver K.M."/>
        </authorList>
    </citation>
    <scope>NUCLEOTIDE SEQUENCE</scope>
    <source>
        <strain evidence="10">MI47</strain>
    </source>
</reference>
<evidence type="ECO:0000256" key="7">
    <source>
        <dbReference type="SAM" id="SignalP"/>
    </source>
</evidence>
<evidence type="ECO:0000313" key="13">
    <source>
        <dbReference type="Proteomes" id="UP000229055"/>
    </source>
</evidence>
<proteinExistence type="inferred from homology"/>
<evidence type="ECO:0000259" key="8">
    <source>
        <dbReference type="Pfam" id="PF02016"/>
    </source>
</evidence>
<dbReference type="GO" id="GO:0008236">
    <property type="term" value="F:serine-type peptidase activity"/>
    <property type="evidence" value="ECO:0007669"/>
    <property type="project" value="UniProtKB-KW"/>
</dbReference>
<evidence type="ECO:0000256" key="3">
    <source>
        <dbReference type="ARBA" id="ARBA00022670"/>
    </source>
</evidence>
<dbReference type="PIRSF" id="PIRSF028757">
    <property type="entry name" value="LD-carboxypeptidase"/>
    <property type="match status" value="1"/>
</dbReference>
<evidence type="ECO:0000313" key="12">
    <source>
        <dbReference type="EMBL" id="ATW33299.1"/>
    </source>
</evidence>
<keyword evidence="3" id="KW-0645">Protease</keyword>
<dbReference type="PANTHER" id="PTHR30237:SF2">
    <property type="entry name" value="MUREIN TETRAPEPTIDE CARBOXYPEPTIDASE"/>
    <property type="match status" value="1"/>
</dbReference>
<evidence type="ECO:0000313" key="14">
    <source>
        <dbReference type="Proteomes" id="UP000230008"/>
    </source>
</evidence>
<dbReference type="InterPro" id="IPR027461">
    <property type="entry name" value="Carboxypeptidase_A_C_sf"/>
</dbReference>
<dbReference type="SUPFAM" id="SSF52317">
    <property type="entry name" value="Class I glutamine amidotransferase-like"/>
    <property type="match status" value="1"/>
</dbReference>
<dbReference type="InterPro" id="IPR029062">
    <property type="entry name" value="Class_I_gatase-like"/>
</dbReference>
<evidence type="ECO:0000313" key="11">
    <source>
        <dbReference type="EMBL" id="ATW29312.1"/>
    </source>
</evidence>
<evidence type="ECO:0000259" key="9">
    <source>
        <dbReference type="Pfam" id="PF17676"/>
    </source>
</evidence>
<organism evidence="12 13">
    <name type="scientific">Candidatus Williamhamiltonella defendens</name>
    <dbReference type="NCBI Taxonomy" id="138072"/>
    <lineage>
        <taxon>Bacteria</taxon>
        <taxon>Pseudomonadati</taxon>
        <taxon>Pseudomonadota</taxon>
        <taxon>Gammaproteobacteria</taxon>
        <taxon>Enterobacterales</taxon>
        <taxon>Enterobacteriaceae</taxon>
        <taxon>aphid secondary symbionts</taxon>
        <taxon>Candidatus Williamhamiltonella</taxon>
    </lineage>
</organism>
<feature type="active site" description="Charge relay system" evidence="6">
    <location>
        <position position="235"/>
    </location>
</feature>
<dbReference type="RefSeq" id="WP_095034367.1">
    <property type="nucleotide sequence ID" value="NZ_CADIJH010000001.1"/>
</dbReference>
<dbReference type="GO" id="GO:0006508">
    <property type="term" value="P:proteolysis"/>
    <property type="evidence" value="ECO:0007669"/>
    <property type="project" value="UniProtKB-KW"/>
</dbReference>
<dbReference type="Proteomes" id="UP000792865">
    <property type="component" value="Chromosome"/>
</dbReference>
<dbReference type="PANTHER" id="PTHR30237">
    <property type="entry name" value="MURAMOYLTETRAPEPTIDE CARBOXYPEPTIDASE"/>
    <property type="match status" value="1"/>
</dbReference>
<gene>
    <name evidence="11" type="ORF">BJP41_01965</name>
    <name evidence="12" type="ORF">BJP43_02285</name>
    <name evidence="10" type="ORF">CJJ18_06395</name>
</gene>
<dbReference type="EMBL" id="CP017613">
    <property type="protein sequence ID" value="ATW33299.1"/>
    <property type="molecule type" value="Genomic_DNA"/>
</dbReference>
<feature type="active site" description="Nucleophile" evidence="6">
    <location>
        <position position="127"/>
    </location>
</feature>
<feature type="active site" description="Charge relay system" evidence="6">
    <location>
        <position position="303"/>
    </location>
</feature>
<dbReference type="InterPro" id="IPR040449">
    <property type="entry name" value="Peptidase_S66_N"/>
</dbReference>
<dbReference type="CDD" id="cd07025">
    <property type="entry name" value="Peptidase_S66"/>
    <property type="match status" value="1"/>
</dbReference>
<feature type="domain" description="LD-carboxypeptidase C-terminal" evidence="9">
    <location>
        <begin position="204"/>
        <end position="313"/>
    </location>
</feature>
<evidence type="ECO:0000256" key="6">
    <source>
        <dbReference type="PIRSR" id="PIRSR028757-1"/>
    </source>
</evidence>